<feature type="region of interest" description="Disordered" evidence="1">
    <location>
        <begin position="353"/>
        <end position="405"/>
    </location>
</feature>
<protein>
    <recommendedName>
        <fullName evidence="4">F5/8 type C domain-containing protein</fullName>
    </recommendedName>
</protein>
<dbReference type="Proteomes" id="UP000466906">
    <property type="component" value="Plasmid pJCM12272"/>
</dbReference>
<dbReference type="KEGG" id="malv:MALV_58180"/>
<feature type="region of interest" description="Disordered" evidence="1">
    <location>
        <begin position="201"/>
        <end position="226"/>
    </location>
</feature>
<feature type="compositionally biased region" description="Low complexity" evidence="1">
    <location>
        <begin position="19"/>
        <end position="40"/>
    </location>
</feature>
<organism evidence="2 3">
    <name type="scientific">Mycolicibacterium alvei</name>
    <dbReference type="NCBI Taxonomy" id="67081"/>
    <lineage>
        <taxon>Bacteria</taxon>
        <taxon>Bacillati</taxon>
        <taxon>Actinomycetota</taxon>
        <taxon>Actinomycetes</taxon>
        <taxon>Mycobacteriales</taxon>
        <taxon>Mycobacteriaceae</taxon>
        <taxon>Mycolicibacterium</taxon>
    </lineage>
</organism>
<feature type="region of interest" description="Disordered" evidence="1">
    <location>
        <begin position="125"/>
        <end position="170"/>
    </location>
</feature>
<feature type="compositionally biased region" description="Low complexity" evidence="1">
    <location>
        <begin position="203"/>
        <end position="223"/>
    </location>
</feature>
<evidence type="ECO:0000256" key="1">
    <source>
        <dbReference type="SAM" id="MobiDB-lite"/>
    </source>
</evidence>
<sequence>MDISEMYGIGGGRTAPVEPDGAPSDPAESSAAEEPGASGDPGDGASEIDAADANEQTSDTPVVAKPTRAAVREIHRLLATGQHPVDTATPFSAGASHALDVEPERPSERSTKAGLRGLFGALFGSGRSVDHDQDVDDQPGELDEAGAKSSSKPAKDGAGDSDSGGDAKSGWPLPVAPRHLAVGGVFAVVVLIAAMMVGRGGQPEESLPSASAPSKAAVAAPGKAQHDAPITIRRDDVSAVCGPGSSHPFDAFGGKDRAWKCLAPYNGVGQVLTIKLSDGPFVITSIRVVPGYDAADKDGSDLWLKNRQVAKATWRFDGASPVPQVFDGTHAQQSVAVPNAVARVITMTINKTDAPTAAPTGKTSTAQVPGLSPQLPKWLDPSATPLSPTGDSPVENGGGEEPTAFAVSSIEIVGHVP</sequence>
<evidence type="ECO:0000313" key="3">
    <source>
        <dbReference type="Proteomes" id="UP000466906"/>
    </source>
</evidence>
<reference evidence="2 3" key="1">
    <citation type="journal article" date="2019" name="Emerg. Microbes Infect.">
        <title>Comprehensive subspecies identification of 175 nontuberculous mycobacteria species based on 7547 genomic profiles.</title>
        <authorList>
            <person name="Matsumoto Y."/>
            <person name="Kinjo T."/>
            <person name="Motooka D."/>
            <person name="Nabeya D."/>
            <person name="Jung N."/>
            <person name="Uechi K."/>
            <person name="Horii T."/>
            <person name="Iida T."/>
            <person name="Fujita J."/>
            <person name="Nakamura S."/>
        </authorList>
    </citation>
    <scope>NUCLEOTIDE SEQUENCE [LARGE SCALE GENOMIC DNA]</scope>
    <source>
        <strain evidence="2 3">JCM 12272</strain>
        <plasmid evidence="2">pJCM12272</plasmid>
    </source>
</reference>
<evidence type="ECO:0000313" key="2">
    <source>
        <dbReference type="EMBL" id="BBX30693.1"/>
    </source>
</evidence>
<geneLocation type="plasmid" evidence="2 3">
    <name>pJCM12272</name>
</geneLocation>
<accession>A0A6N4V3Q8</accession>
<dbReference type="EMBL" id="AP022566">
    <property type="protein sequence ID" value="BBX30693.1"/>
    <property type="molecule type" value="Genomic_DNA"/>
</dbReference>
<name>A0A6N4V3Q8_9MYCO</name>
<evidence type="ECO:0008006" key="4">
    <source>
        <dbReference type="Google" id="ProtNLM"/>
    </source>
</evidence>
<feature type="compositionally biased region" description="Low complexity" evidence="1">
    <location>
        <begin position="160"/>
        <end position="170"/>
    </location>
</feature>
<dbReference type="AlphaFoldDB" id="A0A6N4V3Q8"/>
<keyword evidence="3" id="KW-1185">Reference proteome</keyword>
<keyword evidence="2" id="KW-0614">Plasmid</keyword>
<dbReference type="RefSeq" id="WP_131813270.1">
    <property type="nucleotide sequence ID" value="NZ_AP022566.1"/>
</dbReference>
<proteinExistence type="predicted"/>
<feature type="region of interest" description="Disordered" evidence="1">
    <location>
        <begin position="1"/>
        <end position="67"/>
    </location>
</feature>
<feature type="compositionally biased region" description="Acidic residues" evidence="1">
    <location>
        <begin position="133"/>
        <end position="144"/>
    </location>
</feature>
<gene>
    <name evidence="2" type="ORF">MALV_58180</name>
</gene>